<dbReference type="AlphaFoldDB" id="A0A3D9HDV4"/>
<keyword evidence="3" id="KW-1185">Reference proteome</keyword>
<dbReference type="Proteomes" id="UP000256845">
    <property type="component" value="Unassembled WGS sequence"/>
</dbReference>
<feature type="transmembrane region" description="Helical" evidence="1">
    <location>
        <begin position="235"/>
        <end position="261"/>
    </location>
</feature>
<feature type="transmembrane region" description="Helical" evidence="1">
    <location>
        <begin position="197"/>
        <end position="223"/>
    </location>
</feature>
<dbReference type="OrthoDB" id="7374999at2"/>
<feature type="transmembrane region" description="Helical" evidence="1">
    <location>
        <begin position="73"/>
        <end position="92"/>
    </location>
</feature>
<organism evidence="2 3">
    <name type="scientific">Aestuariispira insulae</name>
    <dbReference type="NCBI Taxonomy" id="1461337"/>
    <lineage>
        <taxon>Bacteria</taxon>
        <taxon>Pseudomonadati</taxon>
        <taxon>Pseudomonadota</taxon>
        <taxon>Alphaproteobacteria</taxon>
        <taxon>Rhodospirillales</taxon>
        <taxon>Kiloniellaceae</taxon>
        <taxon>Aestuariispira</taxon>
    </lineage>
</organism>
<gene>
    <name evidence="2" type="ORF">DFP90_10913</name>
</gene>
<comment type="caution">
    <text evidence="2">The sequence shown here is derived from an EMBL/GenBank/DDBJ whole genome shotgun (WGS) entry which is preliminary data.</text>
</comment>
<feature type="transmembrane region" description="Helical" evidence="1">
    <location>
        <begin position="147"/>
        <end position="166"/>
    </location>
</feature>
<accession>A0A3D9HDV4</accession>
<keyword evidence="1" id="KW-1133">Transmembrane helix</keyword>
<protein>
    <submittedName>
        <fullName evidence="2">Uncharacterized protein</fullName>
    </submittedName>
</protein>
<keyword evidence="1" id="KW-0472">Membrane</keyword>
<dbReference type="EMBL" id="QRDW01000009">
    <property type="protein sequence ID" value="RED47649.1"/>
    <property type="molecule type" value="Genomic_DNA"/>
</dbReference>
<reference evidence="2 3" key="1">
    <citation type="submission" date="2018-07" db="EMBL/GenBank/DDBJ databases">
        <title>Genomic Encyclopedia of Type Strains, Phase III (KMG-III): the genomes of soil and plant-associated and newly described type strains.</title>
        <authorList>
            <person name="Whitman W."/>
        </authorList>
    </citation>
    <scope>NUCLEOTIDE SEQUENCE [LARGE SCALE GENOMIC DNA]</scope>
    <source>
        <strain evidence="2 3">CECT 8488</strain>
    </source>
</reference>
<evidence type="ECO:0000256" key="1">
    <source>
        <dbReference type="SAM" id="Phobius"/>
    </source>
</evidence>
<sequence length="267" mass="29088">MNQSDDHQNPQLAMTACVALSWQHFWSEFRDFRSLVFLPAVVPALIAAVLQAVNPGFVLGYNPEHQTLVIGPGLLLVFLIKVALFVMFSVAWHRKLLLPDESPTVWEALKWRPEKSAYLFKSLAILMLAFAFSVILSGVLATIIGGGAGQLFGMAAGYGVALYIYARLAPWQIGSTIGDTTPLAEVIRTGKDKAWSFAGLAFISHIFLLGLPVAANYLLGMIFADAMILESPVLFLLSSLIGNFMEFAGLALAVGMLSFGYRSWSRA</sequence>
<feature type="transmembrane region" description="Helical" evidence="1">
    <location>
        <begin position="35"/>
        <end position="53"/>
    </location>
</feature>
<feature type="transmembrane region" description="Helical" evidence="1">
    <location>
        <begin position="118"/>
        <end position="141"/>
    </location>
</feature>
<evidence type="ECO:0000313" key="2">
    <source>
        <dbReference type="EMBL" id="RED47649.1"/>
    </source>
</evidence>
<proteinExistence type="predicted"/>
<evidence type="ECO:0000313" key="3">
    <source>
        <dbReference type="Proteomes" id="UP000256845"/>
    </source>
</evidence>
<keyword evidence="1" id="KW-0812">Transmembrane</keyword>
<dbReference type="RefSeq" id="WP_115937809.1">
    <property type="nucleotide sequence ID" value="NZ_QRDW01000009.1"/>
</dbReference>
<name>A0A3D9HDV4_9PROT</name>